<name>A0A3M6T5E0_POCDA</name>
<proteinExistence type="predicted"/>
<dbReference type="EMBL" id="RCHS01004310">
    <property type="protein sequence ID" value="RMX36513.1"/>
    <property type="molecule type" value="Genomic_DNA"/>
</dbReference>
<evidence type="ECO:0000313" key="1">
    <source>
        <dbReference type="EMBL" id="RMX36513.1"/>
    </source>
</evidence>
<accession>A0A3M6T5E0</accession>
<protein>
    <submittedName>
        <fullName evidence="1">Uncharacterized protein</fullName>
    </submittedName>
</protein>
<evidence type="ECO:0000313" key="2">
    <source>
        <dbReference type="Proteomes" id="UP000275408"/>
    </source>
</evidence>
<comment type="caution">
    <text evidence="1">The sequence shown here is derived from an EMBL/GenBank/DDBJ whole genome shotgun (WGS) entry which is preliminary data.</text>
</comment>
<keyword evidence="2" id="KW-1185">Reference proteome</keyword>
<dbReference type="AlphaFoldDB" id="A0A3M6T5E0"/>
<organism evidence="1 2">
    <name type="scientific">Pocillopora damicornis</name>
    <name type="common">Cauliflower coral</name>
    <name type="synonym">Millepora damicornis</name>
    <dbReference type="NCBI Taxonomy" id="46731"/>
    <lineage>
        <taxon>Eukaryota</taxon>
        <taxon>Metazoa</taxon>
        <taxon>Cnidaria</taxon>
        <taxon>Anthozoa</taxon>
        <taxon>Hexacorallia</taxon>
        <taxon>Scleractinia</taxon>
        <taxon>Astrocoeniina</taxon>
        <taxon>Pocilloporidae</taxon>
        <taxon>Pocillopora</taxon>
    </lineage>
</organism>
<sequence>MPPELPKERTMEVKEKWRGMVNGAKKEHQEWKETRFPKGYHSQNIRAFLNRPIFQRHLERLYAIVMFRNWLTYGDISV</sequence>
<dbReference type="Proteomes" id="UP000275408">
    <property type="component" value="Unassembled WGS sequence"/>
</dbReference>
<gene>
    <name evidence="1" type="ORF">pdam_00021984</name>
</gene>
<reference evidence="1 2" key="1">
    <citation type="journal article" date="2018" name="Sci. Rep.">
        <title>Comparative analysis of the Pocillopora damicornis genome highlights role of immune system in coral evolution.</title>
        <authorList>
            <person name="Cunning R."/>
            <person name="Bay R.A."/>
            <person name="Gillette P."/>
            <person name="Baker A.C."/>
            <person name="Traylor-Knowles N."/>
        </authorList>
    </citation>
    <scope>NUCLEOTIDE SEQUENCE [LARGE SCALE GENOMIC DNA]</scope>
    <source>
        <strain evidence="1">RSMAS</strain>
        <tissue evidence="1">Whole animal</tissue>
    </source>
</reference>